<accession>A0AAQ3L398</accession>
<gene>
    <name evidence="1" type="ORF">Cni_G28093</name>
</gene>
<proteinExistence type="predicted"/>
<dbReference type="Proteomes" id="UP001327560">
    <property type="component" value="Chromosome 9"/>
</dbReference>
<evidence type="ECO:0000313" key="2">
    <source>
        <dbReference type="Proteomes" id="UP001327560"/>
    </source>
</evidence>
<dbReference type="SUPFAM" id="SSF81383">
    <property type="entry name" value="F-box domain"/>
    <property type="match status" value="1"/>
</dbReference>
<evidence type="ECO:0000313" key="1">
    <source>
        <dbReference type="EMBL" id="WOL19295.1"/>
    </source>
</evidence>
<name>A0AAQ3L398_9LILI</name>
<keyword evidence="2" id="KW-1185">Reference proteome</keyword>
<dbReference type="AlphaFoldDB" id="A0AAQ3L398"/>
<dbReference type="PANTHER" id="PTHR32278">
    <property type="entry name" value="F-BOX DOMAIN-CONTAINING PROTEIN"/>
    <property type="match status" value="1"/>
</dbReference>
<sequence length="300" mass="33770">MGESGIERLPEGCIAHAISLTSPREACCSCAVSTAFRSAAASDTVWSRFLPDDLDSLLARAVDPVQCSSSSSKRDLFFSLCNPILIDGGKMSFSLDRSTGAKCYMLSARELFVVWGDTPCYWRWYSLPESRFSEVAELIDVCWLEVRGKIETKMLSQNTFYAAYLVFKLSDRCSGLGYPPQEASVKLGVFSLINRVCLQPSDMQAHLHARRNRGRGRFGRYERWRSVFAHPEAKEAEDDAKEFGGVYPRERTDGWMEVQLGQFYNDKGEDGEVSMSFLEVKGGHWKHGLIIEGIEIRPKN</sequence>
<dbReference type="Pfam" id="PF14299">
    <property type="entry name" value="PP2"/>
    <property type="match status" value="1"/>
</dbReference>
<dbReference type="CDD" id="cd22162">
    <property type="entry name" value="F-box_AtSKIP3-like"/>
    <property type="match status" value="1"/>
</dbReference>
<reference evidence="1 2" key="1">
    <citation type="submission" date="2023-10" db="EMBL/GenBank/DDBJ databases">
        <title>Chromosome-scale genome assembly provides insights into flower coloration mechanisms of Canna indica.</title>
        <authorList>
            <person name="Li C."/>
        </authorList>
    </citation>
    <scope>NUCLEOTIDE SEQUENCE [LARGE SCALE GENOMIC DNA]</scope>
    <source>
        <tissue evidence="1">Flower</tissue>
    </source>
</reference>
<dbReference type="InterPro" id="IPR036047">
    <property type="entry name" value="F-box-like_dom_sf"/>
</dbReference>
<dbReference type="InterPro" id="IPR025886">
    <property type="entry name" value="PP2-like"/>
</dbReference>
<organism evidence="1 2">
    <name type="scientific">Canna indica</name>
    <name type="common">Indian-shot</name>
    <dbReference type="NCBI Taxonomy" id="4628"/>
    <lineage>
        <taxon>Eukaryota</taxon>
        <taxon>Viridiplantae</taxon>
        <taxon>Streptophyta</taxon>
        <taxon>Embryophyta</taxon>
        <taxon>Tracheophyta</taxon>
        <taxon>Spermatophyta</taxon>
        <taxon>Magnoliopsida</taxon>
        <taxon>Liliopsida</taxon>
        <taxon>Zingiberales</taxon>
        <taxon>Cannaceae</taxon>
        <taxon>Canna</taxon>
    </lineage>
</organism>
<protein>
    <submittedName>
        <fullName evidence="1">F-box protein PP2-B12</fullName>
    </submittedName>
</protein>
<dbReference type="EMBL" id="CP136898">
    <property type="protein sequence ID" value="WOL19295.1"/>
    <property type="molecule type" value="Genomic_DNA"/>
</dbReference>
<dbReference type="PANTHER" id="PTHR32278:SF111">
    <property type="entry name" value="F-BOX PROTEIN PP2-B12-RELATED"/>
    <property type="match status" value="1"/>
</dbReference>